<dbReference type="GeneID" id="27361521"/>
<gene>
    <name evidence="1" type="ORF">PV06_09447</name>
</gene>
<reference evidence="1 2" key="1">
    <citation type="submission" date="2015-01" db="EMBL/GenBank/DDBJ databases">
        <title>The Genome Sequence of Exophiala oligosperma CBS72588.</title>
        <authorList>
            <consortium name="The Broad Institute Genomics Platform"/>
            <person name="Cuomo C."/>
            <person name="de Hoog S."/>
            <person name="Gorbushina A."/>
            <person name="Stielow B."/>
            <person name="Teixiera M."/>
            <person name="Abouelleil A."/>
            <person name="Chapman S.B."/>
            <person name="Priest M."/>
            <person name="Young S.K."/>
            <person name="Wortman J."/>
            <person name="Nusbaum C."/>
            <person name="Birren B."/>
        </authorList>
    </citation>
    <scope>NUCLEOTIDE SEQUENCE [LARGE SCALE GENOMIC DNA]</scope>
    <source>
        <strain evidence="1 2">CBS 72588</strain>
    </source>
</reference>
<dbReference type="HOGENOM" id="CLU_785347_0_0_1"/>
<evidence type="ECO:0000313" key="2">
    <source>
        <dbReference type="Proteomes" id="UP000053342"/>
    </source>
</evidence>
<name>A0A0D2AED5_9EURO</name>
<dbReference type="VEuPathDB" id="FungiDB:PV06_09447"/>
<dbReference type="EMBL" id="KN847341">
    <property type="protein sequence ID" value="KIW38491.1"/>
    <property type="molecule type" value="Genomic_DNA"/>
</dbReference>
<dbReference type="RefSeq" id="XP_016258707.1">
    <property type="nucleotide sequence ID" value="XM_016410900.1"/>
</dbReference>
<accession>A0A0D2AED5</accession>
<dbReference type="OrthoDB" id="10254945at2759"/>
<keyword evidence="2" id="KW-1185">Reference proteome</keyword>
<dbReference type="AlphaFoldDB" id="A0A0D2AED5"/>
<dbReference type="Proteomes" id="UP000053342">
    <property type="component" value="Unassembled WGS sequence"/>
</dbReference>
<evidence type="ECO:0000313" key="1">
    <source>
        <dbReference type="EMBL" id="KIW38491.1"/>
    </source>
</evidence>
<protein>
    <submittedName>
        <fullName evidence="1">Uncharacterized protein</fullName>
    </submittedName>
</protein>
<proteinExistence type="predicted"/>
<organism evidence="1 2">
    <name type="scientific">Exophiala oligosperma</name>
    <dbReference type="NCBI Taxonomy" id="215243"/>
    <lineage>
        <taxon>Eukaryota</taxon>
        <taxon>Fungi</taxon>
        <taxon>Dikarya</taxon>
        <taxon>Ascomycota</taxon>
        <taxon>Pezizomycotina</taxon>
        <taxon>Eurotiomycetes</taxon>
        <taxon>Chaetothyriomycetidae</taxon>
        <taxon>Chaetothyriales</taxon>
        <taxon>Herpotrichiellaceae</taxon>
        <taxon>Exophiala</taxon>
    </lineage>
</organism>
<sequence>MSNNANNFRLDGFPIHPIWRYSAFRNANFSEHLSIPELDRPQYNIDEGVYDRMKPGLRLATLFLELVTPELAHIFNAGVEPQPYHEEKPSQRLSAWRGTPAKYRALNAELVRLSKMYRVTAFRPKPQGGDKDEPKCYFIKTDTAVTDLIWCPSHTRPYKQFYPQSAICTTWQAFFERQDWDTIGDDEKNARLLLLAVTLIHELAHVVWFHRVSRYYELSAKKGRKDFSDIEFDPSEPVFGERQWAECGYVIEESLVSGYLSYSNIVQMPNHPNPPRNCVLYAMREWPAVGQTQIRVNEVPPHRIEDFFIHETWQRGPDAALAGYHQVAIDNLTDRHMARSFVLQADPML</sequence>